<proteinExistence type="predicted"/>
<evidence type="ECO:0000259" key="3">
    <source>
        <dbReference type="Pfam" id="PF22783"/>
    </source>
</evidence>
<organism evidence="4 5">
    <name type="scientific">Sulfitobacter porphyrae</name>
    <dbReference type="NCBI Taxonomy" id="1246864"/>
    <lineage>
        <taxon>Bacteria</taxon>
        <taxon>Pseudomonadati</taxon>
        <taxon>Pseudomonadota</taxon>
        <taxon>Alphaproteobacteria</taxon>
        <taxon>Rhodobacterales</taxon>
        <taxon>Roseobacteraceae</taxon>
        <taxon>Sulfitobacter</taxon>
    </lineage>
</organism>
<sequence>MKTIDFVVRDNAGGLQRGVVASEAKSHVIQAGAGQEISLNLRQTDLAGQQRAGNDLVLTLADGRVIMIENYFNASGAANRLFISADGYLNEVSLVDAGSGELYAQYGPTEEWGKWSPSDDLIYLGRTEVAANAAAADDEVSMFAAPLLGGGLLGGGAGAAAAAVGGAAVLGGLGGGSSNGGNTAGEGTDGTGGTGGGTGPAAPYVDDADSSSDIGGDDSAPHQVVITGGGEPGSTVIVTLGDQQVETVIDEDGVFEAVFEDENFPPDGTYEAEVTVTTEGESTVLDGPEYVIDTTPPQIEVTSGTQSVDDYFNAEGFDDGVTITGTGEAGAAVVVTIAGIEQATTVAEDGTWSVTWESGTLEAGEYTTDVTVWTSDAFGNTNTITDVLVVDTVVNVTIDTDIIGGDGVVNAEEHDDGVTVTGTADAGATVVVTFGTGTQTVTATAEGTWSAVFVAGEVPTGELMATITAVATDAYGNATSATGEVQIDTIAPGITVTSGTQSVDDFFNATSFADGVTLTGTGRRAPPSW</sequence>
<feature type="compositionally biased region" description="Gly residues" evidence="1">
    <location>
        <begin position="180"/>
        <end position="199"/>
    </location>
</feature>
<evidence type="ECO:0000313" key="5">
    <source>
        <dbReference type="Proteomes" id="UP001596353"/>
    </source>
</evidence>
<feature type="domain" description="Biofilm-associated protein BapA-like prefix-like" evidence="3">
    <location>
        <begin position="37"/>
        <end position="85"/>
    </location>
</feature>
<evidence type="ECO:0000313" key="4">
    <source>
        <dbReference type="EMBL" id="MFC6759168.1"/>
    </source>
</evidence>
<protein>
    <submittedName>
        <fullName evidence="4">Ig-like domain-containing protein</fullName>
    </submittedName>
</protein>
<dbReference type="Pfam" id="PF17936">
    <property type="entry name" value="Big_6"/>
    <property type="match status" value="1"/>
</dbReference>
<dbReference type="InterPro" id="IPR048051">
    <property type="entry name" value="BapA-like_prefix-like"/>
</dbReference>
<dbReference type="Proteomes" id="UP001596353">
    <property type="component" value="Unassembled WGS sequence"/>
</dbReference>
<comment type="caution">
    <text evidence="4">The sequence shown here is derived from an EMBL/GenBank/DDBJ whole genome shotgun (WGS) entry which is preliminary data.</text>
</comment>
<name>A0ABW2B0W0_9RHOB</name>
<dbReference type="EMBL" id="JBHSWG010000001">
    <property type="protein sequence ID" value="MFC6759168.1"/>
    <property type="molecule type" value="Genomic_DNA"/>
</dbReference>
<dbReference type="NCBIfam" id="NF033510">
    <property type="entry name" value="Ca_tandemer"/>
    <property type="match status" value="2"/>
</dbReference>
<evidence type="ECO:0000256" key="1">
    <source>
        <dbReference type="SAM" id="MobiDB-lite"/>
    </source>
</evidence>
<dbReference type="Pfam" id="PF22783">
    <property type="entry name" value="BapA_N"/>
    <property type="match status" value="1"/>
</dbReference>
<reference evidence="5" key="1">
    <citation type="journal article" date="2019" name="Int. J. Syst. Evol. Microbiol.">
        <title>The Global Catalogue of Microorganisms (GCM) 10K type strain sequencing project: providing services to taxonomists for standard genome sequencing and annotation.</title>
        <authorList>
            <consortium name="The Broad Institute Genomics Platform"/>
            <consortium name="The Broad Institute Genome Sequencing Center for Infectious Disease"/>
            <person name="Wu L."/>
            <person name="Ma J."/>
        </authorList>
    </citation>
    <scope>NUCLEOTIDE SEQUENCE [LARGE SCALE GENOMIC DNA]</scope>
    <source>
        <strain evidence="5">CCUG 66188</strain>
    </source>
</reference>
<feature type="region of interest" description="Disordered" evidence="1">
    <location>
        <begin position="180"/>
        <end position="219"/>
    </location>
</feature>
<accession>A0ABW2B0W0</accession>
<dbReference type="InterPro" id="IPR013783">
    <property type="entry name" value="Ig-like_fold"/>
</dbReference>
<dbReference type="InterPro" id="IPR041498">
    <property type="entry name" value="Big_6"/>
</dbReference>
<dbReference type="Gene3D" id="2.60.40.10">
    <property type="entry name" value="Immunoglobulins"/>
    <property type="match status" value="3"/>
</dbReference>
<keyword evidence="5" id="KW-1185">Reference proteome</keyword>
<evidence type="ECO:0000259" key="2">
    <source>
        <dbReference type="Pfam" id="PF17936"/>
    </source>
</evidence>
<feature type="domain" description="Bacterial Ig" evidence="2">
    <location>
        <begin position="318"/>
        <end position="391"/>
    </location>
</feature>
<gene>
    <name evidence="4" type="ORF">ACFQFQ_06145</name>
</gene>